<evidence type="ECO:0000259" key="2">
    <source>
        <dbReference type="Pfam" id="PF17667"/>
    </source>
</evidence>
<feature type="region of interest" description="Disordered" evidence="1">
    <location>
        <begin position="136"/>
        <end position="168"/>
    </location>
</feature>
<accession>A0A4Y9Z8A3</accession>
<evidence type="ECO:0000313" key="3">
    <source>
        <dbReference type="EMBL" id="TFY71106.1"/>
    </source>
</evidence>
<sequence length="398" mass="44415">MDRPTSSPHSTPVKKRSSVSTPLTDPNPPAELSKDMHKQFVGPMPVADFLKDFVPKAPTPCPLSGDVFGKLKAHDDNAQKCDRAGATKRSFEDSFIDAVNETGICPDLALFNTTSNPVAEYVYDKTPDISVCRRTSSADALQTTTTGSANAPSSPRPIPPPARKLPIKSSSADHWSRLELCIEAKRHTQDPFSDPSPNEAHERATYAFEKMALEAMSARGQLISYASAHMSTQFRCFCFSVSIVNQTDARLIRWDRTGAVVSERFDFTKAGSPLAEFLWRFNHLDDVQRGRDLSVTSTSEEETALARKHSMEGDIHKIQVTNDADKVDHYFVVSAPSVYRIKMSGRASSGYIGLDMQTKKKVWLKDSWRICLDDMEKEFEIYKLLEEKKVRNIAPMVC</sequence>
<dbReference type="Proteomes" id="UP000298327">
    <property type="component" value="Unassembled WGS sequence"/>
</dbReference>
<gene>
    <name evidence="3" type="ORF">EVG20_g1881</name>
</gene>
<dbReference type="OrthoDB" id="5592585at2759"/>
<feature type="non-terminal residue" evidence="3">
    <location>
        <position position="398"/>
    </location>
</feature>
<dbReference type="Pfam" id="PF17667">
    <property type="entry name" value="Pkinase_fungal"/>
    <property type="match status" value="1"/>
</dbReference>
<feature type="compositionally biased region" description="Polar residues" evidence="1">
    <location>
        <begin position="1"/>
        <end position="10"/>
    </location>
</feature>
<feature type="compositionally biased region" description="Pro residues" evidence="1">
    <location>
        <begin position="154"/>
        <end position="163"/>
    </location>
</feature>
<organism evidence="3 4">
    <name type="scientific">Dentipellis fragilis</name>
    <dbReference type="NCBI Taxonomy" id="205917"/>
    <lineage>
        <taxon>Eukaryota</taxon>
        <taxon>Fungi</taxon>
        <taxon>Dikarya</taxon>
        <taxon>Basidiomycota</taxon>
        <taxon>Agaricomycotina</taxon>
        <taxon>Agaricomycetes</taxon>
        <taxon>Russulales</taxon>
        <taxon>Hericiaceae</taxon>
        <taxon>Dentipellis</taxon>
    </lineage>
</organism>
<evidence type="ECO:0000313" key="4">
    <source>
        <dbReference type="Proteomes" id="UP000298327"/>
    </source>
</evidence>
<dbReference type="AlphaFoldDB" id="A0A4Y9Z8A3"/>
<dbReference type="STRING" id="205917.A0A4Y9Z8A3"/>
<dbReference type="EMBL" id="SEOQ01000066">
    <property type="protein sequence ID" value="TFY71106.1"/>
    <property type="molecule type" value="Genomic_DNA"/>
</dbReference>
<feature type="region of interest" description="Disordered" evidence="1">
    <location>
        <begin position="1"/>
        <end position="38"/>
    </location>
</feature>
<feature type="compositionally biased region" description="Polar residues" evidence="1">
    <location>
        <begin position="136"/>
        <end position="150"/>
    </location>
</feature>
<keyword evidence="4" id="KW-1185">Reference proteome</keyword>
<evidence type="ECO:0000256" key="1">
    <source>
        <dbReference type="SAM" id="MobiDB-lite"/>
    </source>
</evidence>
<dbReference type="InterPro" id="IPR040976">
    <property type="entry name" value="Pkinase_fungal"/>
</dbReference>
<feature type="domain" description="Fungal-type protein kinase" evidence="2">
    <location>
        <begin position="217"/>
        <end position="396"/>
    </location>
</feature>
<comment type="caution">
    <text evidence="3">The sequence shown here is derived from an EMBL/GenBank/DDBJ whole genome shotgun (WGS) entry which is preliminary data.</text>
</comment>
<reference evidence="3 4" key="1">
    <citation type="submission" date="2019-02" db="EMBL/GenBank/DDBJ databases">
        <title>Genome sequencing of the rare red list fungi Dentipellis fragilis.</title>
        <authorList>
            <person name="Buettner E."/>
            <person name="Kellner H."/>
        </authorList>
    </citation>
    <scope>NUCLEOTIDE SEQUENCE [LARGE SCALE GENOMIC DNA]</scope>
    <source>
        <strain evidence="3 4">DSM 105465</strain>
    </source>
</reference>
<name>A0A4Y9Z8A3_9AGAM</name>
<proteinExistence type="predicted"/>
<protein>
    <recommendedName>
        <fullName evidence="2">Fungal-type protein kinase domain-containing protein</fullName>
    </recommendedName>
</protein>